<keyword evidence="4" id="KW-0408">Iron</keyword>
<dbReference type="Gene3D" id="1.10.490.10">
    <property type="entry name" value="Globins"/>
    <property type="match status" value="1"/>
</dbReference>
<organism evidence="5 6">
    <name type="scientific">Sphingomonas kyeonggiensis</name>
    <dbReference type="NCBI Taxonomy" id="1268553"/>
    <lineage>
        <taxon>Bacteria</taxon>
        <taxon>Pseudomonadati</taxon>
        <taxon>Pseudomonadota</taxon>
        <taxon>Alphaproteobacteria</taxon>
        <taxon>Sphingomonadales</taxon>
        <taxon>Sphingomonadaceae</taxon>
        <taxon>Sphingomonas</taxon>
    </lineage>
</organism>
<dbReference type="RefSeq" id="WP_311768379.1">
    <property type="nucleotide sequence ID" value="NZ_JACHLN010000001.1"/>
</dbReference>
<dbReference type="GO" id="GO:0019825">
    <property type="term" value="F:oxygen binding"/>
    <property type="evidence" value="ECO:0007669"/>
    <property type="project" value="InterPro"/>
</dbReference>
<keyword evidence="2" id="KW-0349">Heme</keyword>
<proteinExistence type="predicted"/>
<sequence>MTPIKAGGAEARHPVTMSEATPFARIGGAAPVRALAERFYALIDRDPVYADLRAAHGPDLAPIAASLAGFLTAWLGGPRDWFAERPGLCIMRMHRQLDFGPELAAQWATAMREALAGDPSLDTELAAQIGDALTRMAQAMAPRGEGLSR</sequence>
<dbReference type="InterPro" id="IPR012292">
    <property type="entry name" value="Globin/Proto"/>
</dbReference>
<comment type="caution">
    <text evidence="5">The sequence shown here is derived from an EMBL/GenBank/DDBJ whole genome shotgun (WGS) entry which is preliminary data.</text>
</comment>
<keyword evidence="6" id="KW-1185">Reference proteome</keyword>
<evidence type="ECO:0000256" key="1">
    <source>
        <dbReference type="ARBA" id="ARBA00022448"/>
    </source>
</evidence>
<evidence type="ECO:0000313" key="6">
    <source>
        <dbReference type="Proteomes" id="UP000575241"/>
    </source>
</evidence>
<evidence type="ECO:0000256" key="3">
    <source>
        <dbReference type="ARBA" id="ARBA00022723"/>
    </source>
</evidence>
<gene>
    <name evidence="5" type="ORF">HNP52_000275</name>
</gene>
<dbReference type="Pfam" id="PF01152">
    <property type="entry name" value="Bac_globin"/>
    <property type="match status" value="1"/>
</dbReference>
<dbReference type="GO" id="GO:0020037">
    <property type="term" value="F:heme binding"/>
    <property type="evidence" value="ECO:0007669"/>
    <property type="project" value="InterPro"/>
</dbReference>
<evidence type="ECO:0000313" key="5">
    <source>
        <dbReference type="EMBL" id="MBB4837224.1"/>
    </source>
</evidence>
<keyword evidence="3" id="KW-0479">Metal-binding</keyword>
<reference evidence="5 6" key="1">
    <citation type="submission" date="2020-08" db="EMBL/GenBank/DDBJ databases">
        <title>Functional genomics of gut bacteria from endangered species of beetles.</title>
        <authorList>
            <person name="Carlos-Shanley C."/>
        </authorList>
    </citation>
    <scope>NUCLEOTIDE SEQUENCE [LARGE SCALE GENOMIC DNA]</scope>
    <source>
        <strain evidence="5 6">S00224</strain>
    </source>
</reference>
<evidence type="ECO:0000256" key="4">
    <source>
        <dbReference type="ARBA" id="ARBA00023004"/>
    </source>
</evidence>
<name>A0A7W7JXL2_9SPHN</name>
<dbReference type="GO" id="GO:0046872">
    <property type="term" value="F:metal ion binding"/>
    <property type="evidence" value="ECO:0007669"/>
    <property type="project" value="UniProtKB-KW"/>
</dbReference>
<dbReference type="AlphaFoldDB" id="A0A7W7JXL2"/>
<dbReference type="InterPro" id="IPR001486">
    <property type="entry name" value="Hemoglobin_trunc"/>
</dbReference>
<dbReference type="Proteomes" id="UP000575241">
    <property type="component" value="Unassembled WGS sequence"/>
</dbReference>
<keyword evidence="1" id="KW-0813">Transport</keyword>
<dbReference type="SUPFAM" id="SSF46458">
    <property type="entry name" value="Globin-like"/>
    <property type="match status" value="1"/>
</dbReference>
<evidence type="ECO:0000256" key="2">
    <source>
        <dbReference type="ARBA" id="ARBA00022617"/>
    </source>
</evidence>
<accession>A0A7W7JXL2</accession>
<dbReference type="InterPro" id="IPR009050">
    <property type="entry name" value="Globin-like_sf"/>
</dbReference>
<protein>
    <submittedName>
        <fullName evidence="5">Hemoglobin</fullName>
    </submittedName>
</protein>
<dbReference type="EMBL" id="JACHLN010000001">
    <property type="protein sequence ID" value="MBB4837224.1"/>
    <property type="molecule type" value="Genomic_DNA"/>
</dbReference>